<organism evidence="2 3">
    <name type="scientific">Xylaria bambusicola</name>
    <dbReference type="NCBI Taxonomy" id="326684"/>
    <lineage>
        <taxon>Eukaryota</taxon>
        <taxon>Fungi</taxon>
        <taxon>Dikarya</taxon>
        <taxon>Ascomycota</taxon>
        <taxon>Pezizomycotina</taxon>
        <taxon>Sordariomycetes</taxon>
        <taxon>Xylariomycetidae</taxon>
        <taxon>Xylariales</taxon>
        <taxon>Xylariaceae</taxon>
        <taxon>Xylaria</taxon>
    </lineage>
</organism>
<dbReference type="GO" id="GO:0003712">
    <property type="term" value="F:transcription coregulator activity"/>
    <property type="evidence" value="ECO:0007669"/>
    <property type="project" value="InterPro"/>
</dbReference>
<dbReference type="Pfam" id="PF05397">
    <property type="entry name" value="Med15_fungi"/>
    <property type="match status" value="1"/>
</dbReference>
<feature type="region of interest" description="Disordered" evidence="1">
    <location>
        <begin position="662"/>
        <end position="690"/>
    </location>
</feature>
<feature type="region of interest" description="Disordered" evidence="1">
    <location>
        <begin position="1341"/>
        <end position="1365"/>
    </location>
</feature>
<dbReference type="Proteomes" id="UP001305414">
    <property type="component" value="Unassembled WGS sequence"/>
</dbReference>
<protein>
    <recommendedName>
        <fullName evidence="4">Mediator complex subunit 15 KIX domain-containing protein</fullName>
    </recommendedName>
</protein>
<keyword evidence="3" id="KW-1185">Reference proteome</keyword>
<reference evidence="2 3" key="1">
    <citation type="submission" date="2023-10" db="EMBL/GenBank/DDBJ databases">
        <title>Draft genome sequence of Xylaria bambusicola isolate GMP-LS, the root and basal stem rot pathogen of sugarcane in Indonesia.</title>
        <authorList>
            <person name="Selvaraj P."/>
            <person name="Muralishankar V."/>
            <person name="Muruganantham S."/>
            <person name="Sp S."/>
            <person name="Haryani S."/>
            <person name="Lau K.J.X."/>
            <person name="Naqvi N.I."/>
        </authorList>
    </citation>
    <scope>NUCLEOTIDE SEQUENCE [LARGE SCALE GENOMIC DNA]</scope>
    <source>
        <strain evidence="2">GMP-LS</strain>
    </source>
</reference>
<feature type="region of interest" description="Disordered" evidence="1">
    <location>
        <begin position="1061"/>
        <end position="1162"/>
    </location>
</feature>
<feature type="region of interest" description="Disordered" evidence="1">
    <location>
        <begin position="1011"/>
        <end position="1047"/>
    </location>
</feature>
<feature type="compositionally biased region" description="Pro residues" evidence="1">
    <location>
        <begin position="1074"/>
        <end position="1085"/>
    </location>
</feature>
<name>A0AAN7UG78_9PEZI</name>
<evidence type="ECO:0000313" key="3">
    <source>
        <dbReference type="Proteomes" id="UP001305414"/>
    </source>
</evidence>
<feature type="compositionally biased region" description="Gly residues" evidence="1">
    <location>
        <begin position="407"/>
        <end position="416"/>
    </location>
</feature>
<feature type="compositionally biased region" description="Polar residues" evidence="1">
    <location>
        <begin position="1018"/>
        <end position="1033"/>
    </location>
</feature>
<accession>A0AAN7UG78</accession>
<dbReference type="EMBL" id="JAWHQM010000021">
    <property type="protein sequence ID" value="KAK5631765.1"/>
    <property type="molecule type" value="Genomic_DNA"/>
</dbReference>
<feature type="compositionally biased region" description="Low complexity" evidence="1">
    <location>
        <begin position="766"/>
        <end position="784"/>
    </location>
</feature>
<feature type="compositionally biased region" description="Polar residues" evidence="1">
    <location>
        <begin position="839"/>
        <end position="855"/>
    </location>
</feature>
<dbReference type="GO" id="GO:0006357">
    <property type="term" value="P:regulation of transcription by RNA polymerase II"/>
    <property type="evidence" value="ECO:0007669"/>
    <property type="project" value="InterPro"/>
</dbReference>
<evidence type="ECO:0000313" key="2">
    <source>
        <dbReference type="EMBL" id="KAK5631765.1"/>
    </source>
</evidence>
<proteinExistence type="predicted"/>
<feature type="compositionally biased region" description="Polar residues" evidence="1">
    <location>
        <begin position="340"/>
        <end position="362"/>
    </location>
</feature>
<feature type="compositionally biased region" description="Polar residues" evidence="1">
    <location>
        <begin position="1342"/>
        <end position="1365"/>
    </location>
</feature>
<feature type="compositionally biased region" description="Polar residues" evidence="1">
    <location>
        <begin position="670"/>
        <end position="690"/>
    </location>
</feature>
<gene>
    <name evidence="2" type="ORF">RRF57_007479</name>
</gene>
<feature type="region of interest" description="Disordered" evidence="1">
    <location>
        <begin position="746"/>
        <end position="855"/>
    </location>
</feature>
<feature type="region of interest" description="Disordered" evidence="1">
    <location>
        <begin position="1242"/>
        <end position="1267"/>
    </location>
</feature>
<feature type="region of interest" description="Disordered" evidence="1">
    <location>
        <begin position="153"/>
        <end position="173"/>
    </location>
</feature>
<sequence length="1434" mass="155471">MAANIQQIGANAGLRRPHQAQLSQVLYAQLMTQNVPTTGWHTSVTPQARVGHAMNIITNSFLAMPQADNSQVISVGITYERDAFTTSPDKATYEARLMARVNELFRKRQANEQNIHHNLTTQAAQNQMMMNQNMQMRGMGQPLQQGFQGLQQMQQSPTNQQGQPNMGVNNPNGLGTNPNQQILQAGGQMRPQMAMQARMANFSPQDQAKIHQLAVAKLHGMPEPTRSQYRIMVQTKLGPQIMAQLQQENIDPLMYFFQSQLINSYMQAKGQTGINQMGMPMQVPQQRSMNQPAQQLPTGQTGEFSPFSNVDIMNQQKAGLMAQEAGQMVVPASNGAGRNATPQPMGSLPGPNQGTGQPTLPHQMQPPFGAHQPSQQLKMDQRAADQRAAQSQAQIRAQAQAKQMQGQPGGLNGLGGTSQSPAMNTLNAPVRRTPIGIGQTEGQPQIGQGNVAFGQHMMDPRFNQTGQRTPIGTNGNMNNRNQMIHNALAQMPADIRQQIMNLPQEKVPEMIMRWNANRAAGPMSGRPQPQAGQLGPGNPMAQSMTQFAPGTNIPGQHPNLGMPMNQQSQLMLQQMNQLRNPNGPQGTTDRSALMDNMPVPKEILDQVRITSPQGAISLEGKKWGWFKQFIAQKNVSQQQMNNLLQTQARQFGELMAQNANKAANVNPAATSSQAPQPNIPQQGVQPNGQLTPQLAQPILNPAAGNLNIVISPQEIQNAKKHDKFKGWPDEKIRQMLTQMKMQAFKNRAASQMSGMPAQPPSTTQVSQPAPAATTAALQSANGAAVPPKQQNGGPETGTTSPMSQGRNIKQPQNNSTSNVTAAPTVKTGTKRPMPDDGTEGSNPSRTPVQRSQQIPPQIPHLSAEQLAAMTPEQRQKYEAMVRSRQSAPTAQMSEDMLRLKAIGQEQHQVGMKEQLPDIPMTPEQYQDTAQKVQNMCGEMNKVSKVLGRWYSVTHDDARARLFFKLRMRLVKQYADGEKMSVLRDKFSITPADMEQIRGMFESVAKDLSTHFPNMMKKNPSQQNSSEPAITQGGSARPGAPVPQPAPLNAANLEKQTQAYMKMHQRSNSKAGQPPAAPTTAQPPFPFGAQSPDGQPTYAGKPSVTQESLQLPARKRPKTEAKAGTGTGQNGSSANASPQVPKLSSPDMSKRQAPTEVRQAAPKFTCPEQDCEFRIIGFPTEDSLRKHRDEEHIKPAVEPFKFATEGLAEMLGLDANGKLKKAPTTGASIQSPVDASKLVPTPVAKTDAASQRDVPMKRQGSTTGSKPNELIKTIAGKTSTPKPEVVVKSEGATPIAVANGGVIPQFPSSELMGTTIDPQELLSGVTGLEFGGDGAISDMNVYRSITPNDTPESSKDSASSEPNSDLSEGVALNVTLDMGFGTWDPFALGHDGTSMDMGSMDLSGLPYPGFAWDEVNPEFDKPFSMDTSFFQLDAS</sequence>
<evidence type="ECO:0008006" key="4">
    <source>
        <dbReference type="Google" id="ProtNLM"/>
    </source>
</evidence>
<dbReference type="GO" id="GO:0016592">
    <property type="term" value="C:mediator complex"/>
    <property type="evidence" value="ECO:0007669"/>
    <property type="project" value="InterPro"/>
</dbReference>
<feature type="region of interest" description="Disordered" evidence="1">
    <location>
        <begin position="521"/>
        <end position="540"/>
    </location>
</feature>
<feature type="compositionally biased region" description="Polar residues" evidence="1">
    <location>
        <begin position="788"/>
        <end position="821"/>
    </location>
</feature>
<comment type="caution">
    <text evidence="2">The sequence shown here is derived from an EMBL/GenBank/DDBJ whole genome shotgun (WGS) entry which is preliminary data.</text>
</comment>
<feature type="compositionally biased region" description="Polar residues" evidence="1">
    <location>
        <begin position="156"/>
        <end position="173"/>
    </location>
</feature>
<feature type="region of interest" description="Disordered" evidence="1">
    <location>
        <begin position="332"/>
        <end position="421"/>
    </location>
</feature>
<feature type="compositionally biased region" description="Low complexity" evidence="1">
    <location>
        <begin position="386"/>
        <end position="406"/>
    </location>
</feature>
<dbReference type="InterPro" id="IPR008626">
    <property type="entry name" value="Mediator_Med15_fun"/>
</dbReference>
<evidence type="ECO:0000256" key="1">
    <source>
        <dbReference type="SAM" id="MobiDB-lite"/>
    </source>
</evidence>